<reference evidence="2 3" key="1">
    <citation type="journal article" date="2016" name="Nat. Commun.">
        <title>Thousands of microbial genomes shed light on interconnected biogeochemical processes in an aquifer system.</title>
        <authorList>
            <person name="Anantharaman K."/>
            <person name="Brown C.T."/>
            <person name="Hug L.A."/>
            <person name="Sharon I."/>
            <person name="Castelle C.J."/>
            <person name="Probst A.J."/>
            <person name="Thomas B.C."/>
            <person name="Singh A."/>
            <person name="Wilkins M.J."/>
            <person name="Karaoz U."/>
            <person name="Brodie E.L."/>
            <person name="Williams K.H."/>
            <person name="Hubbard S.S."/>
            <person name="Banfield J.F."/>
        </authorList>
    </citation>
    <scope>NUCLEOTIDE SEQUENCE [LARGE SCALE GENOMIC DNA]</scope>
</reference>
<accession>A0A1F5KT69</accession>
<organism evidence="2 3">
    <name type="scientific">Candidatus Daviesbacteria bacterium RIFCSPLOWO2_01_FULL_39_12</name>
    <dbReference type="NCBI Taxonomy" id="1797785"/>
    <lineage>
        <taxon>Bacteria</taxon>
        <taxon>Candidatus Daviesiibacteriota</taxon>
    </lineage>
</organism>
<protein>
    <submittedName>
        <fullName evidence="2">Uncharacterized protein</fullName>
    </submittedName>
</protein>
<sequence length="277" mass="29031">MAVFGIFVSLSFSIVAPVIAKGPNGSAGESNKAHLYLYEKDSSTWDIAEGGAWGKMTYNQSGPAFDYVFNGHSLVPGDDYTLIYYPDPWPGTNLQCLGSAIANVEGDVHISGAVDTGSLPTTSDANYYQNWNLDGVWGLDFNSTLYSSGNSYAHSVTISGSTATGSSTGNTYTATVSVIGNSVTIVATYLVGSAAFPYSYTAIGTISGAGTLSGTWSDTFGDSGTWSSTSGAAVPNGGAKIWLVESDDVECDVTPMMVAWNPTEYLFENNLISFTSP</sequence>
<evidence type="ECO:0000256" key="1">
    <source>
        <dbReference type="SAM" id="SignalP"/>
    </source>
</evidence>
<feature type="signal peptide" evidence="1">
    <location>
        <begin position="1"/>
        <end position="20"/>
    </location>
</feature>
<evidence type="ECO:0000313" key="3">
    <source>
        <dbReference type="Proteomes" id="UP000178565"/>
    </source>
</evidence>
<evidence type="ECO:0000313" key="2">
    <source>
        <dbReference type="EMBL" id="OGE44015.1"/>
    </source>
</evidence>
<gene>
    <name evidence="2" type="ORF">A3B45_03150</name>
</gene>
<name>A0A1F5KT69_9BACT</name>
<dbReference type="Proteomes" id="UP000178565">
    <property type="component" value="Unassembled WGS sequence"/>
</dbReference>
<feature type="chain" id="PRO_5009519135" evidence="1">
    <location>
        <begin position="21"/>
        <end position="277"/>
    </location>
</feature>
<dbReference type="AlphaFoldDB" id="A0A1F5KT69"/>
<dbReference type="EMBL" id="MFDM01000010">
    <property type="protein sequence ID" value="OGE44015.1"/>
    <property type="molecule type" value="Genomic_DNA"/>
</dbReference>
<keyword evidence="1" id="KW-0732">Signal</keyword>
<comment type="caution">
    <text evidence="2">The sequence shown here is derived from an EMBL/GenBank/DDBJ whole genome shotgun (WGS) entry which is preliminary data.</text>
</comment>
<dbReference type="STRING" id="1797785.A3B45_03150"/>
<proteinExistence type="predicted"/>